<dbReference type="EMBL" id="ACUZ02000027">
    <property type="protein sequence ID" value="EFB32230.1"/>
    <property type="molecule type" value="Genomic_DNA"/>
</dbReference>
<gene>
    <name evidence="1" type="ORF">HMPREF0971_01509</name>
</gene>
<reference evidence="1 2" key="1">
    <citation type="submission" date="2009-11" db="EMBL/GenBank/DDBJ databases">
        <authorList>
            <person name="Weinstock G."/>
            <person name="Sodergren E."/>
            <person name="Clifton S."/>
            <person name="Fulton L."/>
            <person name="Fulton B."/>
            <person name="Courtney L."/>
            <person name="Fronick C."/>
            <person name="Harrison M."/>
            <person name="Strong C."/>
            <person name="Farmer C."/>
            <person name="Delahaunty K."/>
            <person name="Markovic C."/>
            <person name="Hall O."/>
            <person name="Minx P."/>
            <person name="Tomlinson C."/>
            <person name="Mitreva M."/>
            <person name="Nelson J."/>
            <person name="Hou S."/>
            <person name="Wollam A."/>
            <person name="Pepin K.H."/>
            <person name="Johnson M."/>
            <person name="Bhonagiri V."/>
            <person name="Nash W.E."/>
            <person name="Warren W."/>
            <person name="Chinwalla A."/>
            <person name="Mardis E.R."/>
            <person name="Wilson R.K."/>
        </authorList>
    </citation>
    <scope>NUCLEOTIDE SEQUENCE [LARGE SCALE GENOMIC DNA]</scope>
    <source>
        <strain evidence="1 2">F0302</strain>
    </source>
</reference>
<protein>
    <submittedName>
        <fullName evidence="1">Uncharacterized protein</fullName>
    </submittedName>
</protein>
<name>D1QRA6_9BACT</name>
<proteinExistence type="predicted"/>
<dbReference type="STRING" id="649760.HMPREF0971_01509"/>
<accession>D1QRA6</accession>
<dbReference type="HOGENOM" id="CLU_2274853_0_0_10"/>
<evidence type="ECO:0000313" key="2">
    <source>
        <dbReference type="Proteomes" id="UP000004079"/>
    </source>
</evidence>
<dbReference type="Proteomes" id="UP000004079">
    <property type="component" value="Unassembled WGS sequence"/>
</dbReference>
<sequence length="102" mass="11926">MIVLGLSDSCPYTKWTITFESRGHSFQLFNRRPSTFIFLCKVSKAIRTQSTATLFEDILTATFQNRRFRFSMRICSNYLAYLLLALQPHLLEKFEIPMLSCC</sequence>
<dbReference type="AlphaFoldDB" id="D1QRA6"/>
<organism evidence="1 2">
    <name type="scientific">Segatella oris F0302</name>
    <dbReference type="NCBI Taxonomy" id="649760"/>
    <lineage>
        <taxon>Bacteria</taxon>
        <taxon>Pseudomonadati</taxon>
        <taxon>Bacteroidota</taxon>
        <taxon>Bacteroidia</taxon>
        <taxon>Bacteroidales</taxon>
        <taxon>Prevotellaceae</taxon>
        <taxon>Segatella</taxon>
    </lineage>
</organism>
<comment type="caution">
    <text evidence="1">The sequence shown here is derived from an EMBL/GenBank/DDBJ whole genome shotgun (WGS) entry which is preliminary data.</text>
</comment>
<evidence type="ECO:0000313" key="1">
    <source>
        <dbReference type="EMBL" id="EFB32230.1"/>
    </source>
</evidence>